<organism evidence="1 2">
    <name type="scientific">Colwellia chukchiensis</name>
    <dbReference type="NCBI Taxonomy" id="641665"/>
    <lineage>
        <taxon>Bacteria</taxon>
        <taxon>Pseudomonadati</taxon>
        <taxon>Pseudomonadota</taxon>
        <taxon>Gammaproteobacteria</taxon>
        <taxon>Alteromonadales</taxon>
        <taxon>Colwelliaceae</taxon>
        <taxon>Colwellia</taxon>
    </lineage>
</organism>
<dbReference type="Gene3D" id="3.10.20.30">
    <property type="match status" value="1"/>
</dbReference>
<accession>A0A1H7I169</accession>
<protein>
    <submittedName>
        <fullName evidence="1">Sulfur carrier protein</fullName>
    </submittedName>
</protein>
<dbReference type="RefSeq" id="WP_085282149.1">
    <property type="nucleotide sequence ID" value="NZ_FOBI01000001.1"/>
</dbReference>
<dbReference type="STRING" id="641665.GCA_002104455_00090"/>
<dbReference type="InterPro" id="IPR010035">
    <property type="entry name" value="Thi_S"/>
</dbReference>
<dbReference type="SUPFAM" id="SSF54285">
    <property type="entry name" value="MoaD/ThiS"/>
    <property type="match status" value="1"/>
</dbReference>
<reference evidence="2" key="1">
    <citation type="submission" date="2016-10" db="EMBL/GenBank/DDBJ databases">
        <authorList>
            <person name="Varghese N."/>
            <person name="Submissions S."/>
        </authorList>
    </citation>
    <scope>NUCLEOTIDE SEQUENCE [LARGE SCALE GENOMIC DNA]</scope>
    <source>
        <strain evidence="2">CGMCC 1.9127</strain>
    </source>
</reference>
<keyword evidence="2" id="KW-1185">Reference proteome</keyword>
<dbReference type="InterPro" id="IPR003749">
    <property type="entry name" value="ThiS/MoaD-like"/>
</dbReference>
<name>A0A1H7I169_9GAMM</name>
<gene>
    <name evidence="1" type="ORF">SAMN05216262_101616</name>
</gene>
<proteinExistence type="predicted"/>
<dbReference type="EMBL" id="FOBI01000001">
    <property type="protein sequence ID" value="SEK54235.1"/>
    <property type="molecule type" value="Genomic_DNA"/>
</dbReference>
<dbReference type="NCBIfam" id="TIGR01683">
    <property type="entry name" value="thiS"/>
    <property type="match status" value="1"/>
</dbReference>
<evidence type="ECO:0000313" key="2">
    <source>
        <dbReference type="Proteomes" id="UP000199297"/>
    </source>
</evidence>
<dbReference type="Pfam" id="PF02597">
    <property type="entry name" value="ThiS"/>
    <property type="match status" value="1"/>
</dbReference>
<dbReference type="AlphaFoldDB" id="A0A1H7I169"/>
<dbReference type="InterPro" id="IPR016155">
    <property type="entry name" value="Mopterin_synth/thiamin_S_b"/>
</dbReference>
<sequence>MKIYINGETTTLPKTSTKMSIQQVLAIVLADNEQTQSFALALNGEFVGRDHYHATQVSNHDRIDLLFPIVGG</sequence>
<dbReference type="InterPro" id="IPR012675">
    <property type="entry name" value="Beta-grasp_dom_sf"/>
</dbReference>
<dbReference type="CDD" id="cd00565">
    <property type="entry name" value="Ubl_ThiS"/>
    <property type="match status" value="1"/>
</dbReference>
<dbReference type="Proteomes" id="UP000199297">
    <property type="component" value="Unassembled WGS sequence"/>
</dbReference>
<dbReference type="OrthoDB" id="9800283at2"/>
<evidence type="ECO:0000313" key="1">
    <source>
        <dbReference type="EMBL" id="SEK54235.1"/>
    </source>
</evidence>